<reference evidence="9 10" key="1">
    <citation type="journal article" date="2019" name="Int. J. Syst. Evol. Microbiol.">
        <title>The Global Catalogue of Microorganisms (GCM) 10K type strain sequencing project: providing services to taxonomists for standard genome sequencing and annotation.</title>
        <authorList>
            <consortium name="The Broad Institute Genomics Platform"/>
            <consortium name="The Broad Institute Genome Sequencing Center for Infectious Disease"/>
            <person name="Wu L."/>
            <person name="Ma J."/>
        </authorList>
    </citation>
    <scope>NUCLEOTIDE SEQUENCE [LARGE SCALE GENOMIC DNA]</scope>
    <source>
        <strain evidence="9 10">JCM 16227</strain>
    </source>
</reference>
<evidence type="ECO:0000256" key="3">
    <source>
        <dbReference type="ARBA" id="ARBA00022448"/>
    </source>
</evidence>
<dbReference type="PANTHER" id="PTHR30269:SF0">
    <property type="entry name" value="MEMBRANE TRANSPORTER PROTEIN YFCA-RELATED"/>
    <property type="match status" value="1"/>
</dbReference>
<keyword evidence="6 8" id="KW-1133">Transmembrane helix</keyword>
<dbReference type="RefSeq" id="WP_006894676.1">
    <property type="nucleotide sequence ID" value="NZ_BAAARB010000001.1"/>
</dbReference>
<dbReference type="PANTHER" id="PTHR30269">
    <property type="entry name" value="TRANSMEMBRANE PROTEIN YFCA"/>
    <property type="match status" value="1"/>
</dbReference>
<comment type="similarity">
    <text evidence="2 8">Belongs to the 4-toluene sulfonate uptake permease (TSUP) (TC 2.A.102) family.</text>
</comment>
<evidence type="ECO:0000313" key="10">
    <source>
        <dbReference type="Proteomes" id="UP001501170"/>
    </source>
</evidence>
<feature type="transmembrane region" description="Helical" evidence="8">
    <location>
        <begin position="135"/>
        <end position="164"/>
    </location>
</feature>
<evidence type="ECO:0000313" key="9">
    <source>
        <dbReference type="EMBL" id="GAA2365760.1"/>
    </source>
</evidence>
<keyword evidence="3" id="KW-0813">Transport</keyword>
<dbReference type="Pfam" id="PF01925">
    <property type="entry name" value="TauE"/>
    <property type="match status" value="1"/>
</dbReference>
<feature type="transmembrane region" description="Helical" evidence="8">
    <location>
        <begin position="203"/>
        <end position="223"/>
    </location>
</feature>
<feature type="transmembrane region" description="Helical" evidence="8">
    <location>
        <begin position="176"/>
        <end position="196"/>
    </location>
</feature>
<sequence>MTVIGLLALVAAGFGAGVVGYVTGLASIVSYPALLAAGLTPLSANVTNTVALVAVGVGSFAKSGRALTADDGGRSLLRSSLMALAGGIVGAALLLLAPAAAFGYVVPYLVALASVALLAQPGLRRWIEHGSDRPVAWPVAVFVVSIYGGYFGAGAGVIFLALALLLTSLPLWHSMLLKSALLGVANAVAAVAFIVFGPVHWPAAVAMGIGCLLGGWMGPPLVARLPARPLRIAIGLCGLGLAVWLGLRPAG</sequence>
<gene>
    <name evidence="9" type="ORF">GCM10009855_01210</name>
</gene>
<evidence type="ECO:0000256" key="1">
    <source>
        <dbReference type="ARBA" id="ARBA00004651"/>
    </source>
</evidence>
<dbReference type="EMBL" id="BAAARB010000001">
    <property type="protein sequence ID" value="GAA2365760.1"/>
    <property type="molecule type" value="Genomic_DNA"/>
</dbReference>
<comment type="caution">
    <text evidence="9">The sequence shown here is derived from an EMBL/GenBank/DDBJ whole genome shotgun (WGS) entry which is preliminary data.</text>
</comment>
<protein>
    <recommendedName>
        <fullName evidence="8">Probable membrane transporter protein</fullName>
    </recommendedName>
</protein>
<evidence type="ECO:0000256" key="2">
    <source>
        <dbReference type="ARBA" id="ARBA00009142"/>
    </source>
</evidence>
<accession>A0ABN3H0G4</accession>
<evidence type="ECO:0000256" key="5">
    <source>
        <dbReference type="ARBA" id="ARBA00022692"/>
    </source>
</evidence>
<feature type="transmembrane region" description="Helical" evidence="8">
    <location>
        <begin position="42"/>
        <end position="61"/>
    </location>
</feature>
<name>A0ABN3H0G4_9ACTN</name>
<dbReference type="Proteomes" id="UP001501170">
    <property type="component" value="Unassembled WGS sequence"/>
</dbReference>
<comment type="subcellular location">
    <subcellularLocation>
        <location evidence="1 8">Cell membrane</location>
        <topology evidence="1 8">Multi-pass membrane protein</topology>
    </subcellularLocation>
</comment>
<evidence type="ECO:0000256" key="4">
    <source>
        <dbReference type="ARBA" id="ARBA00022475"/>
    </source>
</evidence>
<feature type="transmembrane region" description="Helical" evidence="8">
    <location>
        <begin position="81"/>
        <end position="99"/>
    </location>
</feature>
<evidence type="ECO:0000256" key="7">
    <source>
        <dbReference type="ARBA" id="ARBA00023136"/>
    </source>
</evidence>
<feature type="transmembrane region" description="Helical" evidence="8">
    <location>
        <begin position="229"/>
        <end position="247"/>
    </location>
</feature>
<dbReference type="InterPro" id="IPR002781">
    <property type="entry name" value="TM_pro_TauE-like"/>
</dbReference>
<evidence type="ECO:0000256" key="8">
    <source>
        <dbReference type="RuleBase" id="RU363041"/>
    </source>
</evidence>
<evidence type="ECO:0000256" key="6">
    <source>
        <dbReference type="ARBA" id="ARBA00022989"/>
    </source>
</evidence>
<keyword evidence="4 8" id="KW-1003">Cell membrane</keyword>
<keyword evidence="5 8" id="KW-0812">Transmembrane</keyword>
<proteinExistence type="inferred from homology"/>
<dbReference type="InterPro" id="IPR052017">
    <property type="entry name" value="TSUP"/>
</dbReference>
<organism evidence="9 10">
    <name type="scientific">Gordonia cholesterolivorans</name>
    <dbReference type="NCBI Taxonomy" id="559625"/>
    <lineage>
        <taxon>Bacteria</taxon>
        <taxon>Bacillati</taxon>
        <taxon>Actinomycetota</taxon>
        <taxon>Actinomycetes</taxon>
        <taxon>Mycobacteriales</taxon>
        <taxon>Gordoniaceae</taxon>
        <taxon>Gordonia</taxon>
    </lineage>
</organism>
<keyword evidence="10" id="KW-1185">Reference proteome</keyword>
<keyword evidence="7 8" id="KW-0472">Membrane</keyword>